<reference evidence="5 6" key="1">
    <citation type="journal article" date="2021" name="Elife">
        <title>Chloroplast acquisition without the gene transfer in kleptoplastic sea slugs, Plakobranchus ocellatus.</title>
        <authorList>
            <person name="Maeda T."/>
            <person name="Takahashi S."/>
            <person name="Yoshida T."/>
            <person name="Shimamura S."/>
            <person name="Takaki Y."/>
            <person name="Nagai Y."/>
            <person name="Toyoda A."/>
            <person name="Suzuki Y."/>
            <person name="Arimoto A."/>
            <person name="Ishii H."/>
            <person name="Satoh N."/>
            <person name="Nishiyama T."/>
            <person name="Hasebe M."/>
            <person name="Maruyama T."/>
            <person name="Minagawa J."/>
            <person name="Obokata J."/>
            <person name="Shigenobu S."/>
        </authorList>
    </citation>
    <scope>NUCLEOTIDE SEQUENCE [LARGE SCALE GENOMIC DNA]</scope>
</reference>
<dbReference type="GO" id="GO:0080008">
    <property type="term" value="C:Cul4-RING E3 ubiquitin ligase complex"/>
    <property type="evidence" value="ECO:0007669"/>
    <property type="project" value="TreeGrafter"/>
</dbReference>
<evidence type="ECO:0000259" key="4">
    <source>
        <dbReference type="Pfam" id="PF05729"/>
    </source>
</evidence>
<dbReference type="InterPro" id="IPR027417">
    <property type="entry name" value="P-loop_NTPase"/>
</dbReference>
<dbReference type="PANTHER" id="PTHR19860">
    <property type="entry name" value="DDB1- AND CUL4-ASSOCIATED FACTOR 12-RELATED"/>
    <property type="match status" value="1"/>
</dbReference>
<comment type="caution">
    <text evidence="5">The sequence shown here is derived from an EMBL/GenBank/DDBJ whole genome shotgun (WGS) entry which is preliminary data.</text>
</comment>
<dbReference type="Gene3D" id="3.40.50.300">
    <property type="entry name" value="P-loop containing nucleotide triphosphate hydrolases"/>
    <property type="match status" value="1"/>
</dbReference>
<sequence length="1424" mass="162521">MACAVDCTESLPEQTTVKIFITSYTDEFFAERDFIKKEILPHVRTWCESRKLTVVEQFINWGGRHPDQRNVAELEKLQTSIETCFFSSIMPIFLNITSSSLGWVPLWGEYSEEIVEDFQEAFGLLYEDLELLSSAFRENNTNSLFLLRDDDSIQDVRDKDMTNFVQATSASQKSSGEFDKIKHKFPHDRVVTYSPKYQGVDTKNQPLLTFSDEFKQSVTDFIKQRIAYDYCGEDNTLSNDPRLSHHEFLQSRGKSVWGRGNVVQQIENYIEKEERDIPLVLLGASGSGKTSIMCSAVQTILSKLEEGRLQALGDRSDKWRVFYHFVGAVPGSSSLEQMLKRLLREMGLSKKNSSCAKDLDSAAQMCCSMMSNLNTEPLIIFLDGADQFTKEHGARIISWVPRKLAPQVRLVMAMVTDTEVHKALLERETKPTQISVTPLDNASKQCLIEDILETNQLKEKQLRALLDKPSSENPLWLTLACQEIKLAGSPEKVSEKIHHLPDSLLMLFEELLQRLESGPDGGLHIGILCLLEASAAGLNEFELRELMADGTLTIPPSPFEEKEETEKAEKDMLRKKEHLSDEAWKAAYQILQPFLRPYGDSREGRLDFYHRALSKAVRKRYFTEVVDLEATTGKTERSRAYYFWHRKLATYFKDHADTSRMVEEYPYHLSCLEDKFHLSQCLCEWRVFDRLYHEEYSSQLMTYWRKVGPITEMISSYEAALKKFEEADTANEAAVSLRYERVCRVTIQAGKHQDALELLKTAMKIEEKELGARPHRMVDLYSLMSEIYDEKLKLNDFVSRSQLPDLRKTIHYAKKSIRIRKTLPGPYHKYKLGMSLMRLAFNMKSWDATGGGSELSGPDAVVEGNKYIDRSLKIFLELNDMGHYAEALMTKGVLAPRGSMEQLKLYNEAMELCMQMYGELHILTSRLYINIGIVYEDNKDYKKSYHYFKKWARLSEEIMGPDHPKTLRAKGVLRESRYRRIAMELGEWVEDDDDLQEAEEEDERTESCEMEHSYDDTVNNILIVSQDEASLDSALGGGDGHSASSSTSTSVSQVLGQNAAQPLYNIVPLAPNSYLQSLEAHDSQNLLESSRGLRGASNSQWSRNRPRDQSRFVRSRLERCNAIRRGISSSEHISERLEMPPLVHERQINQLEGRLHPFPPDSNQEESLSSNTNLYYRLENLMQDLRLNIRDSNNRSSYTSSMSSLPASHHIDRLPNVLTNSPSGVRLPPVSQPMEQNNSGFGIESESMGNESLSSFPHAADVESALREHETFNLLVSRSQSRQAGLTPNSSGDSIGQVFSNGYLPSDEENAQGDDSSDHEGHSDSENFYDDNFEDYDEHYNVVADEFGASADNEEDDEPEILNLHSAGDDSSSNLVYVDLFETLPMDNRFAIDEEEGRETYYSSQQNNEERAEHNNEPRVDIRN</sequence>
<feature type="compositionally biased region" description="Basic and acidic residues" evidence="3">
    <location>
        <begin position="1316"/>
        <end position="1325"/>
    </location>
</feature>
<evidence type="ECO:0000313" key="6">
    <source>
        <dbReference type="Proteomes" id="UP000762676"/>
    </source>
</evidence>
<feature type="region of interest" description="Disordered" evidence="3">
    <location>
        <begin position="990"/>
        <end position="1010"/>
    </location>
</feature>
<evidence type="ECO:0000256" key="3">
    <source>
        <dbReference type="SAM" id="MobiDB-lite"/>
    </source>
</evidence>
<feature type="compositionally biased region" description="Acidic residues" evidence="3">
    <location>
        <begin position="1306"/>
        <end position="1315"/>
    </location>
</feature>
<evidence type="ECO:0000256" key="2">
    <source>
        <dbReference type="PROSITE-ProRule" id="PRU00339"/>
    </source>
</evidence>
<feature type="compositionally biased region" description="Acidic residues" evidence="3">
    <location>
        <begin position="990"/>
        <end position="1004"/>
    </location>
</feature>
<gene>
    <name evidence="5" type="ORF">ElyMa_000369200</name>
</gene>
<evidence type="ECO:0000256" key="1">
    <source>
        <dbReference type="ARBA" id="ARBA00022737"/>
    </source>
</evidence>
<feature type="repeat" description="TPR" evidence="2">
    <location>
        <begin position="925"/>
        <end position="958"/>
    </location>
</feature>
<dbReference type="InterPro" id="IPR007111">
    <property type="entry name" value="NACHT_NTPase"/>
</dbReference>
<dbReference type="InterPro" id="IPR051191">
    <property type="entry name" value="DCAF12"/>
</dbReference>
<name>A0AAV4FFB6_9GAST</name>
<dbReference type="EMBL" id="BMAT01000732">
    <property type="protein sequence ID" value="GFR72082.1"/>
    <property type="molecule type" value="Genomic_DNA"/>
</dbReference>
<dbReference type="InterPro" id="IPR011990">
    <property type="entry name" value="TPR-like_helical_dom_sf"/>
</dbReference>
<dbReference type="PANTHER" id="PTHR19860:SF14">
    <property type="entry name" value="DUF4062 DOMAIN-CONTAINING PROTEIN"/>
    <property type="match status" value="1"/>
</dbReference>
<dbReference type="Proteomes" id="UP000762676">
    <property type="component" value="Unassembled WGS sequence"/>
</dbReference>
<dbReference type="PROSITE" id="PS50005">
    <property type="entry name" value="TPR"/>
    <property type="match status" value="1"/>
</dbReference>
<dbReference type="SUPFAM" id="SSF48452">
    <property type="entry name" value="TPR-like"/>
    <property type="match status" value="1"/>
</dbReference>
<accession>A0AAV4FFB6</accession>
<keyword evidence="6" id="KW-1185">Reference proteome</keyword>
<keyword evidence="2" id="KW-0802">TPR repeat</keyword>
<protein>
    <submittedName>
        <fullName evidence="5">Telomerase protein component 1</fullName>
    </submittedName>
</protein>
<dbReference type="InterPro" id="IPR019734">
    <property type="entry name" value="TPR_rpt"/>
</dbReference>
<evidence type="ECO:0000313" key="5">
    <source>
        <dbReference type="EMBL" id="GFR72082.1"/>
    </source>
</evidence>
<feature type="region of interest" description="Disordered" evidence="3">
    <location>
        <begin position="1278"/>
        <end position="1332"/>
    </location>
</feature>
<organism evidence="5 6">
    <name type="scientific">Elysia marginata</name>
    <dbReference type="NCBI Taxonomy" id="1093978"/>
    <lineage>
        <taxon>Eukaryota</taxon>
        <taxon>Metazoa</taxon>
        <taxon>Spiralia</taxon>
        <taxon>Lophotrochozoa</taxon>
        <taxon>Mollusca</taxon>
        <taxon>Gastropoda</taxon>
        <taxon>Heterobranchia</taxon>
        <taxon>Euthyneura</taxon>
        <taxon>Panpulmonata</taxon>
        <taxon>Sacoglossa</taxon>
        <taxon>Placobranchoidea</taxon>
        <taxon>Plakobranchidae</taxon>
        <taxon>Elysia</taxon>
    </lineage>
</organism>
<dbReference type="SUPFAM" id="SSF52540">
    <property type="entry name" value="P-loop containing nucleoside triphosphate hydrolases"/>
    <property type="match status" value="1"/>
</dbReference>
<feature type="domain" description="NACHT" evidence="4">
    <location>
        <begin position="279"/>
        <end position="452"/>
    </location>
</feature>
<dbReference type="Gene3D" id="1.25.40.10">
    <property type="entry name" value="Tetratricopeptide repeat domain"/>
    <property type="match status" value="2"/>
</dbReference>
<feature type="compositionally biased region" description="Polar residues" evidence="3">
    <location>
        <begin position="1278"/>
        <end position="1300"/>
    </location>
</feature>
<dbReference type="Pfam" id="PF05729">
    <property type="entry name" value="NACHT"/>
    <property type="match status" value="1"/>
</dbReference>
<feature type="compositionally biased region" description="Basic and acidic residues" evidence="3">
    <location>
        <begin position="1408"/>
        <end position="1424"/>
    </location>
</feature>
<proteinExistence type="predicted"/>
<keyword evidence="1" id="KW-0677">Repeat</keyword>
<feature type="region of interest" description="Disordered" evidence="3">
    <location>
        <begin position="1395"/>
        <end position="1424"/>
    </location>
</feature>
<feature type="region of interest" description="Disordered" evidence="3">
    <location>
        <begin position="1089"/>
        <end position="1110"/>
    </location>
</feature>